<feature type="domain" description="PNPLA" evidence="6">
    <location>
        <begin position="42"/>
        <end position="234"/>
    </location>
</feature>
<dbReference type="AlphaFoldDB" id="A0A4R5W0B3"/>
<feature type="short sequence motif" description="GXGXXG" evidence="4">
    <location>
        <begin position="46"/>
        <end position="51"/>
    </location>
</feature>
<dbReference type="GO" id="GO:0016787">
    <property type="term" value="F:hydrolase activity"/>
    <property type="evidence" value="ECO:0007669"/>
    <property type="project" value="UniProtKB-UniRule"/>
</dbReference>
<dbReference type="CDD" id="cd07205">
    <property type="entry name" value="Pat_PNPLA6_PNPLA7_NTE1_like"/>
    <property type="match status" value="1"/>
</dbReference>
<dbReference type="Gene3D" id="3.10.20.310">
    <property type="entry name" value="membrane protein fhac"/>
    <property type="match status" value="1"/>
</dbReference>
<protein>
    <submittedName>
        <fullName evidence="7">Patatin</fullName>
    </submittedName>
</protein>
<sequence>MRYFSNFVFAIVALCYWSNSTAQNLTPPNTEPSAKTRPKICVALSGGGARGFAHIGVLRYLEDHHIPVDCIAGTSMGSVIGGLYASGMGADEIETRLKNINLGQVALDIVDRRAISQPLREDDINYPIGGTFGVSKDGITLPLGAVQANQFLEILHNWTSHIPPDINFDQLPIPFRAVATDLENGHMVVFDKGPLHRAIRASMAAPGVFAPIEINGRLLSDGGLVRNLPIDIARSMGADIIIAVNIGTPILPRDKLNSLFNISQQMLNILTEQNVSEQKKLLLPTDILLDANLGDISFMDFPRAREASTIGYNTALSLQAQLAPLELSAENYAAVMKTRSDPTLPPIHIAFVDIKTTGKIPADDIRRQLNIAIGSTYDAADINQRIKPLINSRQFDNVTHTLVERNGESGIVIEARERAWGPNFLRLGLEMSTGFDGVSGFQLQVGHRLPWINDSGLEWRNDLEFGNVYGIRSELRQPLIVREGMYVAPFVGAQIKTLNLYSENTRVAEYALQTSRAGIDLGTPLGEFSTLGEIRSGLIVNHYNLRPKLGGLVVETNNKDIIITSLPWARMDEIALHSRFVIDQLDKPVFPREGYYVDGEIIAGLNRKASNSNIIDTYSSLHNFQQATLNATWASSEDDHSINLTARLGGRAESGTPIPGVGLSLGGFQRLTAYQPEQFIGNYLAYANATYLFRAVDFGFAGESAFIGTSFEVGNAGNFKSDFYSQNLRKSLSVFVGANTFMGPIHFGIAAAPAGAFNLFLQLGRQ</sequence>
<dbReference type="SUPFAM" id="SSF52151">
    <property type="entry name" value="FabD/lysophospholipase-like"/>
    <property type="match status" value="1"/>
</dbReference>
<feature type="active site" description="Nucleophile" evidence="4">
    <location>
        <position position="75"/>
    </location>
</feature>
<dbReference type="InterPro" id="IPR002641">
    <property type="entry name" value="PNPLA_dom"/>
</dbReference>
<feature type="signal peptide" evidence="5">
    <location>
        <begin position="1"/>
        <end position="22"/>
    </location>
</feature>
<dbReference type="RefSeq" id="WP_133329142.1">
    <property type="nucleotide sequence ID" value="NZ_SMYL01000006.1"/>
</dbReference>
<evidence type="ECO:0000256" key="2">
    <source>
        <dbReference type="ARBA" id="ARBA00022963"/>
    </source>
</evidence>
<evidence type="ECO:0000313" key="7">
    <source>
        <dbReference type="EMBL" id="TDK65308.1"/>
    </source>
</evidence>
<evidence type="ECO:0000256" key="4">
    <source>
        <dbReference type="PROSITE-ProRule" id="PRU01161"/>
    </source>
</evidence>
<evidence type="ECO:0000256" key="5">
    <source>
        <dbReference type="SAM" id="SignalP"/>
    </source>
</evidence>
<organism evidence="7 8">
    <name type="scientific">Sapientia aquatica</name>
    <dbReference type="NCBI Taxonomy" id="1549640"/>
    <lineage>
        <taxon>Bacteria</taxon>
        <taxon>Pseudomonadati</taxon>
        <taxon>Pseudomonadota</taxon>
        <taxon>Betaproteobacteria</taxon>
        <taxon>Burkholderiales</taxon>
        <taxon>Oxalobacteraceae</taxon>
        <taxon>Sapientia</taxon>
    </lineage>
</organism>
<keyword evidence="1 4" id="KW-0378">Hydrolase</keyword>
<keyword evidence="2 4" id="KW-0442">Lipid degradation</keyword>
<keyword evidence="3 4" id="KW-0443">Lipid metabolism</keyword>
<feature type="short sequence motif" description="DGA/G" evidence="4">
    <location>
        <begin position="221"/>
        <end position="223"/>
    </location>
</feature>
<name>A0A4R5W0B3_9BURK</name>
<evidence type="ECO:0000259" key="6">
    <source>
        <dbReference type="PROSITE" id="PS51635"/>
    </source>
</evidence>
<dbReference type="InterPro" id="IPR016035">
    <property type="entry name" value="Acyl_Trfase/lysoPLipase"/>
</dbReference>
<feature type="short sequence motif" description="GXSXG" evidence="4">
    <location>
        <begin position="73"/>
        <end position="77"/>
    </location>
</feature>
<accession>A0A4R5W0B3</accession>
<keyword evidence="5" id="KW-0732">Signal</keyword>
<gene>
    <name evidence="7" type="ORF">E2I14_12850</name>
</gene>
<dbReference type="Pfam" id="PF01734">
    <property type="entry name" value="Patatin"/>
    <property type="match status" value="1"/>
</dbReference>
<dbReference type="GO" id="GO:0016042">
    <property type="term" value="P:lipid catabolic process"/>
    <property type="evidence" value="ECO:0007669"/>
    <property type="project" value="UniProtKB-UniRule"/>
</dbReference>
<evidence type="ECO:0000256" key="1">
    <source>
        <dbReference type="ARBA" id="ARBA00022801"/>
    </source>
</evidence>
<evidence type="ECO:0000313" key="8">
    <source>
        <dbReference type="Proteomes" id="UP000294829"/>
    </source>
</evidence>
<comment type="caution">
    <text evidence="7">The sequence shown here is derived from an EMBL/GenBank/DDBJ whole genome shotgun (WGS) entry which is preliminary data.</text>
</comment>
<dbReference type="Gene3D" id="2.40.160.50">
    <property type="entry name" value="membrane protein fhac: a member of the omp85/tpsb transporter family"/>
    <property type="match status" value="1"/>
</dbReference>
<reference evidence="7 8" key="1">
    <citation type="submission" date="2019-03" db="EMBL/GenBank/DDBJ databases">
        <title>Sapientia aquatica gen. nov., sp. nov., isolated from a crater lake.</title>
        <authorList>
            <person name="Felfoldi T."/>
            <person name="Szabo A."/>
            <person name="Toth E."/>
            <person name="Schumann P."/>
            <person name="Keki Z."/>
            <person name="Marialigeti K."/>
            <person name="Mathe I."/>
        </authorList>
    </citation>
    <scope>NUCLEOTIDE SEQUENCE [LARGE SCALE GENOMIC DNA]</scope>
    <source>
        <strain evidence="7 8">SA-152</strain>
    </source>
</reference>
<dbReference type="PANTHER" id="PTHR14226:SF29">
    <property type="entry name" value="NEUROPATHY TARGET ESTERASE SWS"/>
    <property type="match status" value="1"/>
</dbReference>
<evidence type="ECO:0000256" key="3">
    <source>
        <dbReference type="ARBA" id="ARBA00023098"/>
    </source>
</evidence>
<dbReference type="Proteomes" id="UP000294829">
    <property type="component" value="Unassembled WGS sequence"/>
</dbReference>
<dbReference type="OrthoDB" id="5290098at2"/>
<dbReference type="PROSITE" id="PS51635">
    <property type="entry name" value="PNPLA"/>
    <property type="match status" value="1"/>
</dbReference>
<feature type="chain" id="PRO_5020199326" evidence="5">
    <location>
        <begin position="23"/>
        <end position="766"/>
    </location>
</feature>
<keyword evidence="8" id="KW-1185">Reference proteome</keyword>
<dbReference type="PANTHER" id="PTHR14226">
    <property type="entry name" value="NEUROPATHY TARGET ESTERASE/SWISS CHEESE D.MELANOGASTER"/>
    <property type="match status" value="1"/>
</dbReference>
<dbReference type="EMBL" id="SMYL01000006">
    <property type="protein sequence ID" value="TDK65308.1"/>
    <property type="molecule type" value="Genomic_DNA"/>
</dbReference>
<dbReference type="Gene3D" id="3.40.1090.10">
    <property type="entry name" value="Cytosolic phospholipase A2 catalytic domain"/>
    <property type="match status" value="2"/>
</dbReference>
<proteinExistence type="predicted"/>
<dbReference type="InterPro" id="IPR050301">
    <property type="entry name" value="NTE"/>
</dbReference>
<feature type="active site" description="Proton acceptor" evidence="4">
    <location>
        <position position="221"/>
    </location>
</feature>